<evidence type="ECO:0000259" key="2">
    <source>
        <dbReference type="Pfam" id="PF06259"/>
    </source>
</evidence>
<dbReference type="EMBL" id="JACHGT010000013">
    <property type="protein sequence ID" value="MBB6037789.1"/>
    <property type="molecule type" value="Genomic_DNA"/>
</dbReference>
<dbReference type="Pfam" id="PF06259">
    <property type="entry name" value="Abhydrolase_8"/>
    <property type="match status" value="1"/>
</dbReference>
<organism evidence="3 4">
    <name type="scientific">Phytomonospora endophytica</name>
    <dbReference type="NCBI Taxonomy" id="714109"/>
    <lineage>
        <taxon>Bacteria</taxon>
        <taxon>Bacillati</taxon>
        <taxon>Actinomycetota</taxon>
        <taxon>Actinomycetes</taxon>
        <taxon>Micromonosporales</taxon>
        <taxon>Micromonosporaceae</taxon>
        <taxon>Phytomonospora</taxon>
    </lineage>
</organism>
<comment type="caution">
    <text evidence="3">The sequence shown here is derived from an EMBL/GenBank/DDBJ whole genome shotgun (WGS) entry which is preliminary data.</text>
</comment>
<accession>A0A841FZB8</accession>
<dbReference type="RefSeq" id="WP_184790593.1">
    <property type="nucleotide sequence ID" value="NZ_BONT01000053.1"/>
</dbReference>
<evidence type="ECO:0000313" key="4">
    <source>
        <dbReference type="Proteomes" id="UP000548476"/>
    </source>
</evidence>
<feature type="domain" description="DUF1023" evidence="2">
    <location>
        <begin position="310"/>
        <end position="478"/>
    </location>
</feature>
<dbReference type="AlphaFoldDB" id="A0A841FZB8"/>
<dbReference type="InterPro" id="IPR029058">
    <property type="entry name" value="AB_hydrolase_fold"/>
</dbReference>
<proteinExistence type="predicted"/>
<dbReference type="Gene3D" id="3.40.50.1820">
    <property type="entry name" value="alpha/beta hydrolase"/>
    <property type="match status" value="1"/>
</dbReference>
<feature type="compositionally biased region" description="Polar residues" evidence="1">
    <location>
        <begin position="170"/>
        <end position="182"/>
    </location>
</feature>
<reference evidence="3 4" key="1">
    <citation type="submission" date="2020-08" db="EMBL/GenBank/DDBJ databases">
        <title>Genomic Encyclopedia of Type Strains, Phase IV (KMG-IV): sequencing the most valuable type-strain genomes for metagenomic binning, comparative biology and taxonomic classification.</title>
        <authorList>
            <person name="Goeker M."/>
        </authorList>
    </citation>
    <scope>NUCLEOTIDE SEQUENCE [LARGE SCALE GENOMIC DNA]</scope>
    <source>
        <strain evidence="3 4">YIM 65646</strain>
    </source>
</reference>
<gene>
    <name evidence="3" type="ORF">HNR73_005667</name>
</gene>
<dbReference type="Proteomes" id="UP000548476">
    <property type="component" value="Unassembled WGS sequence"/>
</dbReference>
<sequence length="537" mass="58562">MVTFQQLRNAQTTQLESAANSARKVAREMEQYGSDTRRWRRNLNGGWRGVDASAADAQLGQHETSYQQMGRSYGRVDEVVGFFANEIDMAKRTLERGVDMANTIPGRVNESGSIQVDWAAFGPRPSPEVVRHAKQQAQQAANMIRQALMRANSADRQAQSALQSIAAPITVSTPNGTGSIPQRGTDPRQVKGWWDGLSEEQRAAYLRENPKAIGSLDGIPSATRDEANRLAIGKEREWLDARRDYLRGRLEELRPDDGSMNMQTAAQMGEVNKELRDLDTRWQNLDSLEHQLGRTDLQGSTERMYLLNYDSAADGQAVISVGNPDTAHNVVTYVPGTTADVPGINGDVNRALWMQADATALDPSRRTAAITWLGYDAPDKVFPNAISASYYEAAADDLASFQQGLRATHEGSPSINTLMGHSYGGSTIGYTAARHDMGIDNLISVASAGSQGNADQYLGIGADHVWATRASDDPIRFAAGIHGTDPINEGYGGRVFPASDGGHSGYWDATNEARGHFAEIITGNYDRVPAGEQDKWF</sequence>
<dbReference type="SUPFAM" id="SSF53474">
    <property type="entry name" value="alpha/beta-Hydrolases"/>
    <property type="match status" value="1"/>
</dbReference>
<protein>
    <submittedName>
        <fullName evidence="3">Pimeloyl-ACP methyl ester carboxylesterase</fullName>
    </submittedName>
</protein>
<evidence type="ECO:0000313" key="3">
    <source>
        <dbReference type="EMBL" id="MBB6037789.1"/>
    </source>
</evidence>
<keyword evidence="4" id="KW-1185">Reference proteome</keyword>
<dbReference type="InterPro" id="IPR010427">
    <property type="entry name" value="DUF1023"/>
</dbReference>
<name>A0A841FZB8_9ACTN</name>
<evidence type="ECO:0000256" key="1">
    <source>
        <dbReference type="SAM" id="MobiDB-lite"/>
    </source>
</evidence>
<feature type="region of interest" description="Disordered" evidence="1">
    <location>
        <begin position="170"/>
        <end position="189"/>
    </location>
</feature>